<gene>
    <name evidence="2" type="ORF">Lyticum_00673</name>
</gene>
<keyword evidence="3" id="KW-1185">Reference proteome</keyword>
<feature type="transmembrane region" description="Helical" evidence="1">
    <location>
        <begin position="249"/>
        <end position="270"/>
    </location>
</feature>
<keyword evidence="1" id="KW-1133">Transmembrane helix</keyword>
<sequence length="431" mass="48873">MQNQEESYEKSILEACLKLNPDLNTDDDKPVKDFISKINDLNEKNKYNTIKSPQVAEALKAVQWIFFDRILTEKDQQKENELRTQLKTILTNKNYQSLLEEINKKDKGIISDEVQEFAKLSGELTGADLKIENGNIIPVIYEKDQDKINNDDFIDSNIKTFKRQKEKIQKCAEILVTKDNEFIYLGQKTDNLGNLANSPDFTRFITPFMIFAQKNRPNLNLDILKEDKITVFADKISMFNRIKINTARFLILTAMVATPILVFNIVPALAAIVAPINPVIAIGIGILIASAIISYKKNANIKIEGGDAPKIESSLITQIVRESIIGILEAIGIKYNAVISKSSEEFIKEAFVKQRQKNGEKTKKKSIKNNTKNFKEKIAKFEQSLDNKGIIGFGGQNNVRLKHKKSTDNQKKSFKMIIKEKTNEINPGITK</sequence>
<protein>
    <submittedName>
        <fullName evidence="2">Uncharacterized protein</fullName>
    </submittedName>
</protein>
<reference evidence="2" key="1">
    <citation type="submission" date="2023-02" db="EMBL/GenBank/DDBJ databases">
        <title>Host association and intracellularity evolved multiple times independently in the Rickettsiales.</title>
        <authorList>
            <person name="Castelli M."/>
            <person name="Nardi T."/>
            <person name="Gammuto L."/>
            <person name="Bellinzona G."/>
            <person name="Sabaneyeva E."/>
            <person name="Potekhin A."/>
            <person name="Serra V."/>
            <person name="Petroni G."/>
            <person name="Sassera D."/>
        </authorList>
    </citation>
    <scope>NUCLEOTIDE SEQUENCE</scope>
    <source>
        <strain evidence="2">USBL-36I1</strain>
    </source>
</reference>
<name>A0AAE5AH24_9RICK</name>
<accession>A0AAE5AH24</accession>
<dbReference type="RefSeq" id="WP_322498917.1">
    <property type="nucleotide sequence ID" value="NZ_JARGYU010000003.1"/>
</dbReference>
<feature type="transmembrane region" description="Helical" evidence="1">
    <location>
        <begin position="276"/>
        <end position="295"/>
    </location>
</feature>
<organism evidence="2 3">
    <name type="scientific">Lyticum sinuosum</name>
    <dbReference type="NCBI Taxonomy" id="1332059"/>
    <lineage>
        <taxon>Bacteria</taxon>
        <taxon>Pseudomonadati</taxon>
        <taxon>Pseudomonadota</taxon>
        <taxon>Alphaproteobacteria</taxon>
        <taxon>Rickettsiales</taxon>
        <taxon>Lyticum</taxon>
    </lineage>
</organism>
<evidence type="ECO:0000313" key="3">
    <source>
        <dbReference type="Proteomes" id="UP001289135"/>
    </source>
</evidence>
<evidence type="ECO:0000256" key="1">
    <source>
        <dbReference type="SAM" id="Phobius"/>
    </source>
</evidence>
<dbReference type="AlphaFoldDB" id="A0AAE5AH24"/>
<dbReference type="EMBL" id="JARGYU010000003">
    <property type="protein sequence ID" value="MDZ5761492.1"/>
    <property type="molecule type" value="Genomic_DNA"/>
</dbReference>
<proteinExistence type="predicted"/>
<comment type="caution">
    <text evidence="2">The sequence shown here is derived from an EMBL/GenBank/DDBJ whole genome shotgun (WGS) entry which is preliminary data.</text>
</comment>
<evidence type="ECO:0000313" key="2">
    <source>
        <dbReference type="EMBL" id="MDZ5761492.1"/>
    </source>
</evidence>
<keyword evidence="1" id="KW-0472">Membrane</keyword>
<keyword evidence="1" id="KW-0812">Transmembrane</keyword>
<dbReference type="Proteomes" id="UP001289135">
    <property type="component" value="Unassembled WGS sequence"/>
</dbReference>